<evidence type="ECO:0000256" key="2">
    <source>
        <dbReference type="ARBA" id="ARBA00022478"/>
    </source>
</evidence>
<dbReference type="GO" id="GO:0003899">
    <property type="term" value="F:DNA-directed RNA polymerase activity"/>
    <property type="evidence" value="ECO:0007669"/>
    <property type="project" value="InterPro"/>
</dbReference>
<evidence type="ECO:0000313" key="10">
    <source>
        <dbReference type="EMBL" id="KAG5463225.1"/>
    </source>
</evidence>
<keyword evidence="3 9" id="KW-0639">Primosome</keyword>
<organism evidence="10 11">
    <name type="scientific">Olpidium bornovanus</name>
    <dbReference type="NCBI Taxonomy" id="278681"/>
    <lineage>
        <taxon>Eukaryota</taxon>
        <taxon>Fungi</taxon>
        <taxon>Fungi incertae sedis</taxon>
        <taxon>Olpidiomycota</taxon>
        <taxon>Olpidiomycotina</taxon>
        <taxon>Olpidiomycetes</taxon>
        <taxon>Olpidiales</taxon>
        <taxon>Olpidiaceae</taxon>
        <taxon>Olpidium</taxon>
    </lineage>
</organism>
<reference evidence="10 11" key="1">
    <citation type="journal article" name="Sci. Rep.">
        <title>Genome-scale phylogenetic analyses confirm Olpidium as the closest living zoosporic fungus to the non-flagellated, terrestrial fungi.</title>
        <authorList>
            <person name="Chang Y."/>
            <person name="Rochon D."/>
            <person name="Sekimoto S."/>
            <person name="Wang Y."/>
            <person name="Chovatia M."/>
            <person name="Sandor L."/>
            <person name="Salamov A."/>
            <person name="Grigoriev I.V."/>
            <person name="Stajich J.E."/>
            <person name="Spatafora J.W."/>
        </authorList>
    </citation>
    <scope>NUCLEOTIDE SEQUENCE [LARGE SCALE GENOMIC DNA]</scope>
    <source>
        <strain evidence="10">S191</strain>
    </source>
</reference>
<protein>
    <recommendedName>
        <fullName evidence="9">DNA primase</fullName>
        <ecNumber evidence="9">2.7.7.-</ecNumber>
    </recommendedName>
</protein>
<evidence type="ECO:0000256" key="9">
    <source>
        <dbReference type="RuleBase" id="RU003514"/>
    </source>
</evidence>
<evidence type="ECO:0000256" key="8">
    <source>
        <dbReference type="ARBA" id="ARBA00023163"/>
    </source>
</evidence>
<dbReference type="OrthoDB" id="19606at2759"/>
<sequence length="379" mass="43397">MMRVGRGGGVGAVPSKSFTHREFSFTLMNDVYLRWNSFNDLDEFKSEILRLCPAKIDVGAVYTARVGGVRRFPGLDERTTPPLKFRVTWEFGPTRVHTYPSRSCRVTKLKSPRLFFLQPREKKMVVAEVFQPIEKELVFDIDMTDYDDVRTCCSGGDICCECWLFMTVAIKVVDAYLREDFGFDSLLWVYSGRRGVHCWVGDARARKLSNEGRRAIVSFIEVVKGGANQSKKASLSEILHPSLNRSKTIVESHFAQCLLRGQNILGSSAEWEKVLRLIPDEGALRLTSRCFWWMAIAESVALLTYVLRFPEVRYKLNRQWRETSSNSEERWENIVVAIANVTKNKSKDKVFAICRVRHVFRATDESPARSLMLPPAVVF</sequence>
<comment type="similarity">
    <text evidence="1 9">Belongs to the eukaryotic-type primase small subunit family.</text>
</comment>
<dbReference type="CDD" id="cd04860">
    <property type="entry name" value="AE_Prim_S"/>
    <property type="match status" value="1"/>
</dbReference>
<keyword evidence="7" id="KW-0479">Metal-binding</keyword>
<dbReference type="GO" id="GO:0005658">
    <property type="term" value="C:alpha DNA polymerase:primase complex"/>
    <property type="evidence" value="ECO:0007669"/>
    <property type="project" value="UniProtKB-ARBA"/>
</dbReference>
<gene>
    <name evidence="10" type="ORF">BJ554DRAFT_901</name>
</gene>
<evidence type="ECO:0000256" key="1">
    <source>
        <dbReference type="ARBA" id="ARBA00009762"/>
    </source>
</evidence>
<dbReference type="EMBL" id="JAEFCI010000945">
    <property type="protein sequence ID" value="KAG5463225.1"/>
    <property type="molecule type" value="Genomic_DNA"/>
</dbReference>
<accession>A0A8H8A1H1</accession>
<dbReference type="InterPro" id="IPR014052">
    <property type="entry name" value="DNA_primase_ssu_euk/arc"/>
</dbReference>
<evidence type="ECO:0000256" key="5">
    <source>
        <dbReference type="ARBA" id="ARBA00022695"/>
    </source>
</evidence>
<evidence type="ECO:0000256" key="3">
    <source>
        <dbReference type="ARBA" id="ARBA00022515"/>
    </source>
</evidence>
<evidence type="ECO:0000256" key="7">
    <source>
        <dbReference type="ARBA" id="ARBA00022723"/>
    </source>
</evidence>
<evidence type="ECO:0000313" key="11">
    <source>
        <dbReference type="Proteomes" id="UP000673691"/>
    </source>
</evidence>
<keyword evidence="4 9" id="KW-0808">Transferase</keyword>
<keyword evidence="8" id="KW-0804">Transcription</keyword>
<dbReference type="Gene3D" id="3.90.920.10">
    <property type="entry name" value="DNA primase, PRIM domain"/>
    <property type="match status" value="2"/>
</dbReference>
<dbReference type="InterPro" id="IPR002755">
    <property type="entry name" value="DNA_primase_S"/>
</dbReference>
<proteinExistence type="inferred from homology"/>
<dbReference type="Pfam" id="PF01896">
    <property type="entry name" value="DNA_primase_S"/>
    <property type="match status" value="1"/>
</dbReference>
<keyword evidence="11" id="KW-1185">Reference proteome</keyword>
<keyword evidence="5" id="KW-0548">Nucleotidyltransferase</keyword>
<keyword evidence="6 9" id="KW-0235">DNA replication</keyword>
<comment type="caution">
    <text evidence="10">The sequence shown here is derived from an EMBL/GenBank/DDBJ whole genome shotgun (WGS) entry which is preliminary data.</text>
</comment>
<dbReference type="GO" id="GO:0006269">
    <property type="term" value="P:DNA replication, synthesis of primer"/>
    <property type="evidence" value="ECO:0007669"/>
    <property type="project" value="UniProtKB-KW"/>
</dbReference>
<keyword evidence="2 9" id="KW-0240">DNA-directed RNA polymerase</keyword>
<dbReference type="EC" id="2.7.7.-" evidence="9"/>
<dbReference type="GO" id="GO:0046872">
    <property type="term" value="F:metal ion binding"/>
    <property type="evidence" value="ECO:0007669"/>
    <property type="project" value="UniProtKB-KW"/>
</dbReference>
<evidence type="ECO:0000256" key="4">
    <source>
        <dbReference type="ARBA" id="ARBA00022679"/>
    </source>
</evidence>
<evidence type="ECO:0000256" key="6">
    <source>
        <dbReference type="ARBA" id="ARBA00022705"/>
    </source>
</evidence>
<dbReference type="SUPFAM" id="SSF56747">
    <property type="entry name" value="Prim-pol domain"/>
    <property type="match status" value="2"/>
</dbReference>
<dbReference type="AlphaFoldDB" id="A0A8H8A1H1"/>
<dbReference type="Proteomes" id="UP000673691">
    <property type="component" value="Unassembled WGS sequence"/>
</dbReference>
<dbReference type="PANTHER" id="PTHR10536">
    <property type="entry name" value="DNA PRIMASE SMALL SUBUNIT"/>
    <property type="match status" value="1"/>
</dbReference>
<name>A0A8H8A1H1_9FUNG</name>